<comment type="similarity">
    <text evidence="1">Belongs to the universal stress protein A family.</text>
</comment>
<evidence type="ECO:0000313" key="3">
    <source>
        <dbReference type="EMBL" id="MXO02804.1"/>
    </source>
</evidence>
<dbReference type="PANTHER" id="PTHR46268">
    <property type="entry name" value="STRESS RESPONSE PROTEIN NHAX"/>
    <property type="match status" value="1"/>
</dbReference>
<evidence type="ECO:0000259" key="2">
    <source>
        <dbReference type="Pfam" id="PF00582"/>
    </source>
</evidence>
<dbReference type="Gene3D" id="3.40.50.12370">
    <property type="match status" value="1"/>
</dbReference>
<dbReference type="Proteomes" id="UP000440304">
    <property type="component" value="Unassembled WGS sequence"/>
</dbReference>
<dbReference type="OrthoDB" id="9804721at2"/>
<feature type="domain" description="UspA" evidence="2">
    <location>
        <begin position="3"/>
        <end position="116"/>
    </location>
</feature>
<dbReference type="AlphaFoldDB" id="A0A6N8TNS9"/>
<dbReference type="PANTHER" id="PTHR46268:SF15">
    <property type="entry name" value="UNIVERSAL STRESS PROTEIN HP_0031"/>
    <property type="match status" value="1"/>
</dbReference>
<dbReference type="RefSeq" id="WP_117371534.1">
    <property type="nucleotide sequence ID" value="NZ_CP086610.1"/>
</dbReference>
<accession>A0A6N8TNS9</accession>
<reference evidence="3 4" key="1">
    <citation type="submission" date="2019-12" db="EMBL/GenBank/DDBJ databases">
        <title>Shinella granuli gen. nov., sp. nov., and proposal of the reclassification of Zoogloea ramigera ATCC 19623 as Shinella zoogloeoides sp. nov.</title>
        <authorList>
            <person name="Gao J."/>
        </authorList>
    </citation>
    <scope>NUCLEOTIDE SEQUENCE [LARGE SCALE GENOMIC DNA]</scope>
    <source>
        <strain evidence="3 4">DSM 287</strain>
    </source>
</reference>
<comment type="caution">
    <text evidence="3">The sequence shown here is derived from an EMBL/GenBank/DDBJ whole genome shotgun (WGS) entry which is preliminary data.</text>
</comment>
<proteinExistence type="inferred from homology"/>
<sequence length="273" mass="29654">MSYKSILVNLDIDGPAEPVVKAASELAQRSGARLIGFCAADAYLPVTGPEGVALATEVMQQMREDDERRFKELRAEFERLVAGAVETGWRQATEGPTYALVQMARTADLIVTQARRGATTGDRARAADPGSVALQAGRPLLVVGAGTEQRVGRKVVVAWKDTKEARRAVFDAVPLLQDANDVVVATVASTIDQWAREGIADVVSFLARHGVASRSETVESHRESESLVELIDRHDADLVVSGAYGHSRLREWAFGGVTRSLLDEIRLNRFMSN</sequence>
<dbReference type="Pfam" id="PF00582">
    <property type="entry name" value="Usp"/>
    <property type="match status" value="1"/>
</dbReference>
<dbReference type="SUPFAM" id="SSF52402">
    <property type="entry name" value="Adenine nucleotide alpha hydrolases-like"/>
    <property type="match status" value="2"/>
</dbReference>
<organism evidence="3 4">
    <name type="scientific">Shinella zoogloeoides</name>
    <name type="common">Crabtreella saccharophila</name>
    <dbReference type="NCBI Taxonomy" id="352475"/>
    <lineage>
        <taxon>Bacteria</taxon>
        <taxon>Pseudomonadati</taxon>
        <taxon>Pseudomonadota</taxon>
        <taxon>Alphaproteobacteria</taxon>
        <taxon>Hyphomicrobiales</taxon>
        <taxon>Rhizobiaceae</taxon>
        <taxon>Shinella</taxon>
    </lineage>
</organism>
<dbReference type="CDD" id="cd00293">
    <property type="entry name" value="USP-like"/>
    <property type="match status" value="1"/>
</dbReference>
<evidence type="ECO:0000313" key="4">
    <source>
        <dbReference type="Proteomes" id="UP000440304"/>
    </source>
</evidence>
<dbReference type="EMBL" id="WUML01000032">
    <property type="protein sequence ID" value="MXO02804.1"/>
    <property type="molecule type" value="Genomic_DNA"/>
</dbReference>
<gene>
    <name evidence="3" type="ORF">GR156_21075</name>
</gene>
<evidence type="ECO:0000256" key="1">
    <source>
        <dbReference type="ARBA" id="ARBA00008791"/>
    </source>
</evidence>
<dbReference type="InterPro" id="IPR006016">
    <property type="entry name" value="UspA"/>
</dbReference>
<protein>
    <submittedName>
        <fullName evidence="3">Universal stress protein</fullName>
    </submittedName>
</protein>
<name>A0A6N8TNS9_SHIZO</name>